<dbReference type="GO" id="GO:0045974">
    <property type="term" value="P:regulation of translation, ncRNA-mediated"/>
    <property type="evidence" value="ECO:0007669"/>
    <property type="project" value="TreeGrafter"/>
</dbReference>
<evidence type="ECO:0000256" key="1">
    <source>
        <dbReference type="ARBA" id="ARBA00022884"/>
    </source>
</evidence>
<feature type="region of interest" description="Disordered" evidence="3">
    <location>
        <begin position="61"/>
        <end position="96"/>
    </location>
</feature>
<keyword evidence="2" id="KW-0346">Stress response</keyword>
<dbReference type="SUPFAM" id="SSF50182">
    <property type="entry name" value="Sm-like ribonucleoproteins"/>
    <property type="match status" value="1"/>
</dbReference>
<dbReference type="CDD" id="cd01716">
    <property type="entry name" value="Hfq"/>
    <property type="match status" value="1"/>
</dbReference>
<evidence type="ECO:0000256" key="2">
    <source>
        <dbReference type="ARBA" id="ARBA00023016"/>
    </source>
</evidence>
<feature type="compositionally biased region" description="Basic and acidic residues" evidence="3">
    <location>
        <begin position="65"/>
        <end position="79"/>
    </location>
</feature>
<protein>
    <submittedName>
        <fullName evidence="4">RNA-binding protein Hfq</fullName>
    </submittedName>
</protein>
<evidence type="ECO:0000313" key="5">
    <source>
        <dbReference type="Proteomes" id="UP000494252"/>
    </source>
</evidence>
<dbReference type="GO" id="GO:0005829">
    <property type="term" value="C:cytosol"/>
    <property type="evidence" value="ECO:0007669"/>
    <property type="project" value="TreeGrafter"/>
</dbReference>
<dbReference type="Proteomes" id="UP000494252">
    <property type="component" value="Unassembled WGS sequence"/>
</dbReference>
<keyword evidence="1" id="KW-0694">RNA-binding</keyword>
<dbReference type="GO" id="GO:0006355">
    <property type="term" value="P:regulation of DNA-templated transcription"/>
    <property type="evidence" value="ECO:0007669"/>
    <property type="project" value="InterPro"/>
</dbReference>
<dbReference type="GO" id="GO:0043487">
    <property type="term" value="P:regulation of RNA stability"/>
    <property type="evidence" value="ECO:0007669"/>
    <property type="project" value="TreeGrafter"/>
</dbReference>
<evidence type="ECO:0000313" key="4">
    <source>
        <dbReference type="EMBL" id="CAB3807095.1"/>
    </source>
</evidence>
<evidence type="ECO:0000256" key="3">
    <source>
        <dbReference type="SAM" id="MobiDB-lite"/>
    </source>
</evidence>
<gene>
    <name evidence="4" type="primary">hfq_3</name>
    <name evidence="4" type="ORF">LMG27177_06249</name>
</gene>
<dbReference type="PANTHER" id="PTHR34772">
    <property type="entry name" value="RNA-BINDING PROTEIN HFQ"/>
    <property type="match status" value="1"/>
</dbReference>
<organism evidence="4 5">
    <name type="scientific">Paraburkholderia fynbosensis</name>
    <dbReference type="NCBI Taxonomy" id="1200993"/>
    <lineage>
        <taxon>Bacteria</taxon>
        <taxon>Pseudomonadati</taxon>
        <taxon>Pseudomonadota</taxon>
        <taxon>Betaproteobacteria</taxon>
        <taxon>Burkholderiales</taxon>
        <taxon>Burkholderiaceae</taxon>
        <taxon>Paraburkholderia</taxon>
    </lineage>
</organism>
<accession>A0A6J5GXB6</accession>
<dbReference type="Gene3D" id="2.30.30.100">
    <property type="match status" value="1"/>
</dbReference>
<dbReference type="InterPro" id="IPR005001">
    <property type="entry name" value="Hfq"/>
</dbReference>
<name>A0A6J5GXB6_9BURK</name>
<dbReference type="GO" id="GO:0003723">
    <property type="term" value="F:RNA binding"/>
    <property type="evidence" value="ECO:0007669"/>
    <property type="project" value="UniProtKB-KW"/>
</dbReference>
<keyword evidence="5" id="KW-1185">Reference proteome</keyword>
<dbReference type="PANTHER" id="PTHR34772:SF1">
    <property type="entry name" value="RNA-BINDING PROTEIN HFQ"/>
    <property type="match status" value="1"/>
</dbReference>
<dbReference type="InterPro" id="IPR010920">
    <property type="entry name" value="LSM_dom_sf"/>
</dbReference>
<reference evidence="4 5" key="1">
    <citation type="submission" date="2020-04" db="EMBL/GenBank/DDBJ databases">
        <authorList>
            <person name="De Canck E."/>
        </authorList>
    </citation>
    <scope>NUCLEOTIDE SEQUENCE [LARGE SCALE GENOMIC DNA]</scope>
    <source>
        <strain evidence="4 5">LMG 27177</strain>
    </source>
</reference>
<dbReference type="AlphaFoldDB" id="A0A6J5GXB6"/>
<dbReference type="EMBL" id="CADIKI010000024">
    <property type="protein sequence ID" value="CAB3807095.1"/>
    <property type="molecule type" value="Genomic_DNA"/>
</dbReference>
<sequence>MKASCADQESFLDSLISEQKPVNIFLVNGIRLSGTIRSCDQRVILLDSPFGIQAVYKHSVSTIQDSEHRGPHKSFRDTPDANGARPGHLPRRRSSP</sequence>
<proteinExistence type="predicted"/>
<dbReference type="Pfam" id="PF17209">
    <property type="entry name" value="Hfq"/>
    <property type="match status" value="1"/>
</dbReference>